<sequence length="64" mass="7653">MGNKLYKLTAKCEVKIGEVTYEEGSQIHTSVPQNFPLEYFECVEQEPYVSYKKKKHLPKRRRKF</sequence>
<accession>A0A7H8QE61</accession>
<dbReference type="EMBL" id="CP051177">
    <property type="protein sequence ID" value="QKX52240.1"/>
    <property type="molecule type" value="Genomic_DNA"/>
</dbReference>
<dbReference type="RefSeq" id="WP_036803340.1">
    <property type="nucleotide sequence ID" value="NZ_CP051177.1"/>
</dbReference>
<name>A0A7H8QE61_9BACL</name>
<evidence type="ECO:0000313" key="2">
    <source>
        <dbReference type="Proteomes" id="UP000509222"/>
    </source>
</evidence>
<proteinExistence type="predicted"/>
<keyword evidence="2" id="KW-1185">Reference proteome</keyword>
<reference evidence="2" key="1">
    <citation type="submission" date="2020-06" db="EMBL/GenBank/DDBJ databases">
        <title>Isolation of Planomicrobium glaciei.</title>
        <authorList>
            <person name="Malisova L."/>
            <person name="Safrankova R."/>
            <person name="Jakubu V."/>
            <person name="Spanelova P."/>
        </authorList>
    </citation>
    <scope>NUCLEOTIDE SEQUENCE [LARGE SCALE GENOMIC DNA]</scope>
    <source>
        <strain evidence="2">NRL-ATB46093</strain>
    </source>
</reference>
<protein>
    <submittedName>
        <fullName evidence="1">Uncharacterized protein</fullName>
    </submittedName>
</protein>
<dbReference type="Proteomes" id="UP000509222">
    <property type="component" value="Chromosome"/>
</dbReference>
<organism evidence="1 2">
    <name type="scientific">Planococcus glaciei</name>
    <dbReference type="NCBI Taxonomy" id="459472"/>
    <lineage>
        <taxon>Bacteria</taxon>
        <taxon>Bacillati</taxon>
        <taxon>Bacillota</taxon>
        <taxon>Bacilli</taxon>
        <taxon>Bacillales</taxon>
        <taxon>Caryophanaceae</taxon>
        <taxon>Planococcus</taxon>
    </lineage>
</organism>
<gene>
    <name evidence="1" type="ORF">HF394_17590</name>
</gene>
<evidence type="ECO:0000313" key="1">
    <source>
        <dbReference type="EMBL" id="QKX52240.1"/>
    </source>
</evidence>
<dbReference type="AlphaFoldDB" id="A0A7H8QE61"/>